<feature type="transmembrane region" description="Helical" evidence="6">
    <location>
        <begin position="358"/>
        <end position="380"/>
    </location>
</feature>
<feature type="transmembrane region" description="Helical" evidence="6">
    <location>
        <begin position="271"/>
        <end position="292"/>
    </location>
</feature>
<feature type="transmembrane region" description="Helical" evidence="6">
    <location>
        <begin position="229"/>
        <end position="251"/>
    </location>
</feature>
<name>C7R028_JONDD</name>
<dbReference type="Proteomes" id="UP000000628">
    <property type="component" value="Chromosome"/>
</dbReference>
<evidence type="ECO:0000313" key="8">
    <source>
        <dbReference type="EMBL" id="ACV09586.1"/>
    </source>
</evidence>
<evidence type="ECO:0000313" key="9">
    <source>
        <dbReference type="Proteomes" id="UP000000628"/>
    </source>
</evidence>
<keyword evidence="4 6" id="KW-1133">Transmembrane helix</keyword>
<keyword evidence="3 6" id="KW-0812">Transmembrane</keyword>
<dbReference type="Pfam" id="PF12698">
    <property type="entry name" value="ABC2_membrane_3"/>
    <property type="match status" value="1"/>
</dbReference>
<evidence type="ECO:0000256" key="6">
    <source>
        <dbReference type="SAM" id="Phobius"/>
    </source>
</evidence>
<keyword evidence="5 6" id="KW-0472">Membrane</keyword>
<feature type="domain" description="ABC-2 type transporter transmembrane" evidence="7">
    <location>
        <begin position="27"/>
        <end position="376"/>
    </location>
</feature>
<evidence type="ECO:0000256" key="2">
    <source>
        <dbReference type="ARBA" id="ARBA00022475"/>
    </source>
</evidence>
<dbReference type="eggNOG" id="COG1668">
    <property type="taxonomic scope" value="Bacteria"/>
</dbReference>
<accession>C7R028</accession>
<evidence type="ECO:0000256" key="3">
    <source>
        <dbReference type="ARBA" id="ARBA00022692"/>
    </source>
</evidence>
<gene>
    <name evidence="8" type="ordered locus">Jden_1946</name>
</gene>
<feature type="transmembrane region" description="Helical" evidence="6">
    <location>
        <begin position="28"/>
        <end position="50"/>
    </location>
</feature>
<keyword evidence="9" id="KW-1185">Reference proteome</keyword>
<dbReference type="STRING" id="471856.Jden_1946"/>
<evidence type="ECO:0000256" key="4">
    <source>
        <dbReference type="ARBA" id="ARBA00022989"/>
    </source>
</evidence>
<dbReference type="GO" id="GO:0005886">
    <property type="term" value="C:plasma membrane"/>
    <property type="evidence" value="ECO:0007669"/>
    <property type="project" value="UniProtKB-SubCell"/>
</dbReference>
<dbReference type="HOGENOM" id="CLU_046841_3_1_11"/>
<protein>
    <submittedName>
        <fullName evidence="8">ABC-2 type transporter</fullName>
    </submittedName>
</protein>
<dbReference type="InterPro" id="IPR051449">
    <property type="entry name" value="ABC-2_transporter_component"/>
</dbReference>
<feature type="transmembrane region" description="Helical" evidence="6">
    <location>
        <begin position="178"/>
        <end position="200"/>
    </location>
</feature>
<organism evidence="8 9">
    <name type="scientific">Jonesia denitrificans (strain ATCC 14870 / DSM 20603 / BCRC 15368 / CIP 55.134 / JCM 11481 / NBRC 15587 / NCTC 10816 / Prevot 55134)</name>
    <name type="common">Listeria denitrificans</name>
    <dbReference type="NCBI Taxonomy" id="471856"/>
    <lineage>
        <taxon>Bacteria</taxon>
        <taxon>Bacillati</taxon>
        <taxon>Actinomycetota</taxon>
        <taxon>Actinomycetes</taxon>
        <taxon>Micrococcales</taxon>
        <taxon>Jonesiaceae</taxon>
        <taxon>Jonesia</taxon>
    </lineage>
</organism>
<dbReference type="AlphaFoldDB" id="C7R028"/>
<feature type="transmembrane region" description="Helical" evidence="6">
    <location>
        <begin position="299"/>
        <end position="321"/>
    </location>
</feature>
<dbReference type="EMBL" id="CP001706">
    <property type="protein sequence ID" value="ACV09586.1"/>
    <property type="molecule type" value="Genomic_DNA"/>
</dbReference>
<dbReference type="RefSeq" id="WP_015772214.1">
    <property type="nucleotide sequence ID" value="NC_013174.1"/>
</dbReference>
<dbReference type="GO" id="GO:0140359">
    <property type="term" value="F:ABC-type transporter activity"/>
    <property type="evidence" value="ECO:0007669"/>
    <property type="project" value="InterPro"/>
</dbReference>
<evidence type="ECO:0000256" key="5">
    <source>
        <dbReference type="ARBA" id="ARBA00023136"/>
    </source>
</evidence>
<dbReference type="KEGG" id="jde:Jden_1946"/>
<comment type="subcellular location">
    <subcellularLocation>
        <location evidence="1">Cell membrane</location>
        <topology evidence="1">Multi-pass membrane protein</topology>
    </subcellularLocation>
</comment>
<keyword evidence="2" id="KW-1003">Cell membrane</keyword>
<reference evidence="8 9" key="1">
    <citation type="journal article" date="2009" name="Stand. Genomic Sci.">
        <title>Complete genome sequence of Jonesia denitrificans type strain (Prevot 55134).</title>
        <authorList>
            <person name="Pukall R."/>
            <person name="Gehrich-Schroter G."/>
            <person name="Lapidus A."/>
            <person name="Nolan M."/>
            <person name="Glavina Del Rio T."/>
            <person name="Lucas S."/>
            <person name="Chen F."/>
            <person name="Tice H."/>
            <person name="Pitluck S."/>
            <person name="Cheng J.F."/>
            <person name="Copeland A."/>
            <person name="Saunders E."/>
            <person name="Brettin T."/>
            <person name="Detter J.C."/>
            <person name="Bruce D."/>
            <person name="Goodwin L."/>
            <person name="Pati A."/>
            <person name="Ivanova N."/>
            <person name="Mavromatis K."/>
            <person name="Ovchinnikova G."/>
            <person name="Chen A."/>
            <person name="Palaniappan K."/>
            <person name="Land M."/>
            <person name="Hauser L."/>
            <person name="Chang Y.J."/>
            <person name="Jeffries C.D."/>
            <person name="Chain P."/>
            <person name="Goker M."/>
            <person name="Bristow J."/>
            <person name="Eisen J.A."/>
            <person name="Markowitz V."/>
            <person name="Hugenholtz P."/>
            <person name="Kyrpides N.C."/>
            <person name="Klenk H.P."/>
            <person name="Han C."/>
        </authorList>
    </citation>
    <scope>NUCLEOTIDE SEQUENCE [LARGE SCALE GENOMIC DNA]</scope>
    <source>
        <strain evidence="9">ATCC 14870 / DSM 20603 / BCRC 15368 / CIP 55.134 / JCM 11481 / NBRC 15587 / NCTC 10816 / Prevot 55134</strain>
    </source>
</reference>
<dbReference type="PANTHER" id="PTHR30294:SF29">
    <property type="entry name" value="MULTIDRUG ABC TRANSPORTER PERMEASE YBHS-RELATED"/>
    <property type="match status" value="1"/>
</dbReference>
<dbReference type="OrthoDB" id="3268959at2"/>
<proteinExistence type="predicted"/>
<sequence length="400" mass="41495">MATTQLSPMTAIRLVAGRELSVHLRNKATIISTLVFVALIIGGLIVANIFSAQEKAVALGVVPDTEDVGQATVSILEAQDISTSITTFDNDADARTAVSDGNVDAFLTGTGTDITAVVKESLDSDISTAVASILQQTRIANLAQEAGVSPEAITDAYAITDVPTESLDPPAEVEGSQYLVGSIVGFLLYLGIFGGGMSVAQGVVEEKSSRVVEVLLASVRPSQLLTGKVIGIGLVSLIQVGLYVLSGVITANALGMTDGFDIDITAVGGWVLLWFLLGFAVYALVFAALGALVSRQEDLGSVITVPMLLIVGAYMIGVAIAPNDPESSLVTIASYIPLTSPIVMPIRSAFGVASTTEVYLALALAVITIPLLLTLTSKIYSNAIRRSGARIKLKDALKAS</sequence>
<evidence type="ECO:0000259" key="7">
    <source>
        <dbReference type="Pfam" id="PF12698"/>
    </source>
</evidence>
<evidence type="ECO:0000256" key="1">
    <source>
        <dbReference type="ARBA" id="ARBA00004651"/>
    </source>
</evidence>
<dbReference type="InterPro" id="IPR013525">
    <property type="entry name" value="ABC2_TM"/>
</dbReference>
<dbReference type="PANTHER" id="PTHR30294">
    <property type="entry name" value="MEMBRANE COMPONENT OF ABC TRANSPORTER YHHJ-RELATED"/>
    <property type="match status" value="1"/>
</dbReference>